<dbReference type="GO" id="GO:0003990">
    <property type="term" value="F:acetylcholinesterase activity"/>
    <property type="evidence" value="ECO:0007669"/>
    <property type="project" value="TreeGrafter"/>
</dbReference>
<dbReference type="EMBL" id="QWIL01000095">
    <property type="protein sequence ID" value="RMY24154.1"/>
    <property type="molecule type" value="Genomic_DNA"/>
</dbReference>
<keyword evidence="2 3" id="KW-0378">Hydrolase</keyword>
<feature type="domain" description="Carboxylesterase type B" evidence="4">
    <location>
        <begin position="5"/>
        <end position="101"/>
    </location>
</feature>
<proteinExistence type="inferred from homology"/>
<evidence type="ECO:0000256" key="3">
    <source>
        <dbReference type="RuleBase" id="RU361235"/>
    </source>
</evidence>
<dbReference type="InterPro" id="IPR050654">
    <property type="entry name" value="AChE-related_enzymes"/>
</dbReference>
<dbReference type="PROSITE" id="PS00122">
    <property type="entry name" value="CARBOXYLESTERASE_B_1"/>
    <property type="match status" value="1"/>
</dbReference>
<evidence type="ECO:0000256" key="2">
    <source>
        <dbReference type="ARBA" id="ARBA00022801"/>
    </source>
</evidence>
<dbReference type="SUPFAM" id="SSF53474">
    <property type="entry name" value="alpha/beta-Hydrolases"/>
    <property type="match status" value="1"/>
</dbReference>
<dbReference type="InterPro" id="IPR029058">
    <property type="entry name" value="AB_hydrolase_fold"/>
</dbReference>
<evidence type="ECO:0000313" key="6">
    <source>
        <dbReference type="Proteomes" id="UP000271337"/>
    </source>
</evidence>
<comment type="caution">
    <text evidence="5">The sequence shown here is derived from an EMBL/GenBank/DDBJ whole genome shotgun (WGS) entry which is preliminary data.</text>
</comment>
<dbReference type="EC" id="3.1.1.-" evidence="3"/>
<feature type="domain" description="Carboxylesterase type B" evidence="4">
    <location>
        <begin position="103"/>
        <end position="265"/>
    </location>
</feature>
<feature type="domain" description="Carboxylesterase type B" evidence="4">
    <location>
        <begin position="274"/>
        <end position="388"/>
    </location>
</feature>
<name>A0A3M7A9B8_HORWE</name>
<comment type="similarity">
    <text evidence="1 3">Belongs to the type-B carboxylesterase/lipase family.</text>
</comment>
<organism evidence="5 6">
    <name type="scientific">Hortaea werneckii</name>
    <name type="common">Black yeast</name>
    <name type="synonym">Cladosporium werneckii</name>
    <dbReference type="NCBI Taxonomy" id="91943"/>
    <lineage>
        <taxon>Eukaryota</taxon>
        <taxon>Fungi</taxon>
        <taxon>Dikarya</taxon>
        <taxon>Ascomycota</taxon>
        <taxon>Pezizomycotina</taxon>
        <taxon>Dothideomycetes</taxon>
        <taxon>Dothideomycetidae</taxon>
        <taxon>Mycosphaerellales</taxon>
        <taxon>Teratosphaeriaceae</taxon>
        <taxon>Hortaea</taxon>
    </lineage>
</organism>
<dbReference type="GO" id="GO:0005886">
    <property type="term" value="C:plasma membrane"/>
    <property type="evidence" value="ECO:0007669"/>
    <property type="project" value="TreeGrafter"/>
</dbReference>
<dbReference type="Pfam" id="PF00135">
    <property type="entry name" value="COesterase"/>
    <property type="match status" value="3"/>
</dbReference>
<protein>
    <recommendedName>
        <fullName evidence="3">Carboxylic ester hydrolase</fullName>
        <ecNumber evidence="3">3.1.1.-</ecNumber>
    </recommendedName>
</protein>
<dbReference type="PANTHER" id="PTHR43918">
    <property type="entry name" value="ACETYLCHOLINESTERASE"/>
    <property type="match status" value="1"/>
</dbReference>
<evidence type="ECO:0000256" key="1">
    <source>
        <dbReference type="ARBA" id="ARBA00005964"/>
    </source>
</evidence>
<sequence length="420" mass="45807">MAMIGYVVGSRAPNATQVSQYLGIPFAYPPVGRRRFAPPEAYKGRDTINATAYGHNCPSQSASVPDGLEPPSLANLLAFLGQVGDDQQEDCLYLNVWTKPQSVRDNIAAFGGDPKQITIFGESAGAASVDYYNYAYTKDPIIAGSIGESGTATSFGNKLPSTAAKNWFEIAERVGCNSSDKAQVLKCMRSDKVSMADLITAENKGLSGLEAVLGLFGPTIDNKTVFSNYTELAQEGRFIRKPYITGSNSFEAGLFILLTASDNFTQPTSFWEDFNQNTFICPATTAAEFRARHRVPAWRYVYNPEFPNQAIPTSMGVAYHTAEILPMFGTSERTTKQDSTWQERAMGSYMREAWSAFARNPSSGLDLVGWRRFDSETASVNQLGFDPTDSTTFSVLPSFDTTAAYDEGCGSFPFMGTPNS</sequence>
<dbReference type="Gene3D" id="3.40.50.1820">
    <property type="entry name" value="alpha/beta hydrolase"/>
    <property type="match status" value="2"/>
</dbReference>
<evidence type="ECO:0000259" key="4">
    <source>
        <dbReference type="Pfam" id="PF00135"/>
    </source>
</evidence>
<dbReference type="InterPro" id="IPR002018">
    <property type="entry name" value="CarbesteraseB"/>
</dbReference>
<evidence type="ECO:0000313" key="5">
    <source>
        <dbReference type="EMBL" id="RMY24154.1"/>
    </source>
</evidence>
<dbReference type="AlphaFoldDB" id="A0A3M7A9B8"/>
<dbReference type="GO" id="GO:0019695">
    <property type="term" value="P:choline metabolic process"/>
    <property type="evidence" value="ECO:0007669"/>
    <property type="project" value="TreeGrafter"/>
</dbReference>
<dbReference type="Proteomes" id="UP000271337">
    <property type="component" value="Unassembled WGS sequence"/>
</dbReference>
<dbReference type="OrthoDB" id="408631at2759"/>
<accession>A0A3M7A9B8</accession>
<dbReference type="InterPro" id="IPR019826">
    <property type="entry name" value="Carboxylesterase_B_AS"/>
</dbReference>
<dbReference type="PANTHER" id="PTHR43918:SF4">
    <property type="entry name" value="CARBOXYLIC ESTER HYDROLASE"/>
    <property type="match status" value="1"/>
</dbReference>
<reference evidence="5 6" key="1">
    <citation type="journal article" date="2018" name="BMC Genomics">
        <title>Genomic evidence for intraspecific hybridization in a clonal and extremely halotolerant yeast.</title>
        <authorList>
            <person name="Gostincar C."/>
            <person name="Stajich J.E."/>
            <person name="Zupancic J."/>
            <person name="Zalar P."/>
            <person name="Gunde-Cimerman N."/>
        </authorList>
    </citation>
    <scope>NUCLEOTIDE SEQUENCE [LARGE SCALE GENOMIC DNA]</scope>
    <source>
        <strain evidence="5 6">EXF-6669</strain>
    </source>
</reference>
<gene>
    <name evidence="5" type="ORF">D0867_01576</name>
</gene>
<dbReference type="GO" id="GO:0006581">
    <property type="term" value="P:acetylcholine catabolic process"/>
    <property type="evidence" value="ECO:0007669"/>
    <property type="project" value="TreeGrafter"/>
</dbReference>